<accession>A0ACC2XVD8</accession>
<name>A0ACC2XVD8_9TREE</name>
<evidence type="ECO:0000313" key="2">
    <source>
        <dbReference type="Proteomes" id="UP001234202"/>
    </source>
</evidence>
<gene>
    <name evidence="1" type="ORF">QFC24_001006</name>
</gene>
<proteinExistence type="predicted"/>
<dbReference type="Proteomes" id="UP001234202">
    <property type="component" value="Unassembled WGS sequence"/>
</dbReference>
<organism evidence="1 2">
    <name type="scientific">Naganishia onofrii</name>
    <dbReference type="NCBI Taxonomy" id="1851511"/>
    <lineage>
        <taxon>Eukaryota</taxon>
        <taxon>Fungi</taxon>
        <taxon>Dikarya</taxon>
        <taxon>Basidiomycota</taxon>
        <taxon>Agaricomycotina</taxon>
        <taxon>Tremellomycetes</taxon>
        <taxon>Filobasidiales</taxon>
        <taxon>Filobasidiaceae</taxon>
        <taxon>Naganishia</taxon>
    </lineage>
</organism>
<evidence type="ECO:0000313" key="1">
    <source>
        <dbReference type="EMBL" id="KAJ9127596.1"/>
    </source>
</evidence>
<keyword evidence="2" id="KW-1185">Reference proteome</keyword>
<sequence>MGLHGVATPQSGLPAPTEHEVQADICADGAVGSSPSGPITMERTDSSRPLKKEKRTSILGSFFYTSKSAKGLSVDNTDGSLENRIQPETPRKLLGRFSLPPSPRSAINLSWGSTSRGIPSSERIPRTRDCSGSTSRPQSTLSVLTKRLSDTSHNTLNNRERSGEAASVSEPMKSEHPSEGRKMLQSSTTVHADNSSNTLRASQRARRHQCTLVGTPGGTIYGLGELGQHSMPVPLFRHSVSIDEIEGVVVGSFANSSEKPNSGGKDAPRLPKAFSEQESATYSPKLDISPDFLDSTDSFFTESSVIRTASTSTAPTSAVPSSHPDSTRSPHTGSHLSRPVEDDASPAADTSSSESPKRPGIQRSRAFRQRRKDKLFDAFSPEEQIALEDLINAEAARRCRQVLIEIEDDTVFEKAMGQALRSQFGSQPHARETMPSGLERHQDQSDMPKDAIKPSFLVREIHRGERSYIHHLEHGVMMARERDVQSPPSNTGKLEGARSSVTMHHSLSDNIVELSRRNQLGRQASVEFRPASAKSSSSRSLRRLSLLDEGSSSSLTQFKLAFSVGKEPLPESPSPDDNALIIHHFQRIVEVSRRFVIAMEYDPDPCNIAVSFCDSYRRMIDVYGDWAEVVGDLIHRSLLPVTDGRLIHTLSQPGCRRKLSMITYSSPKSPAAASSGAPRLHLPDIVSQFLGAADEGGILKLIMTLAHADYHADTTGR</sequence>
<comment type="caution">
    <text evidence="1">The sequence shown here is derived from an EMBL/GenBank/DDBJ whole genome shotgun (WGS) entry which is preliminary data.</text>
</comment>
<dbReference type="EMBL" id="JASBWV010000002">
    <property type="protein sequence ID" value="KAJ9127596.1"/>
    <property type="molecule type" value="Genomic_DNA"/>
</dbReference>
<protein>
    <submittedName>
        <fullName evidence="1">Uncharacterized protein</fullName>
    </submittedName>
</protein>
<reference evidence="1" key="1">
    <citation type="submission" date="2023-04" db="EMBL/GenBank/DDBJ databases">
        <title>Draft Genome sequencing of Naganishia species isolated from polar environments using Oxford Nanopore Technology.</title>
        <authorList>
            <person name="Leo P."/>
            <person name="Venkateswaran K."/>
        </authorList>
    </citation>
    <scope>NUCLEOTIDE SEQUENCE</scope>
    <source>
        <strain evidence="1">DBVPG 5303</strain>
    </source>
</reference>